<dbReference type="PANTHER" id="PTHR37535:SF4">
    <property type="entry name" value="FLUG DOMAIN-CONTAINING PROTEIN"/>
    <property type="match status" value="1"/>
</dbReference>
<dbReference type="OrthoDB" id="4485682at2759"/>
<name>A0A2J6Q8X9_9HELO</name>
<feature type="non-terminal residue" evidence="1">
    <location>
        <position position="444"/>
    </location>
</feature>
<evidence type="ECO:0000313" key="1">
    <source>
        <dbReference type="EMBL" id="PMD22695.1"/>
    </source>
</evidence>
<dbReference type="Pfam" id="PF11917">
    <property type="entry name" value="DUF3435"/>
    <property type="match status" value="1"/>
</dbReference>
<proteinExistence type="predicted"/>
<reference evidence="1 2" key="1">
    <citation type="submission" date="2016-05" db="EMBL/GenBank/DDBJ databases">
        <title>A degradative enzymes factory behind the ericoid mycorrhizal symbiosis.</title>
        <authorList>
            <consortium name="DOE Joint Genome Institute"/>
            <person name="Martino E."/>
            <person name="Morin E."/>
            <person name="Grelet G."/>
            <person name="Kuo A."/>
            <person name="Kohler A."/>
            <person name="Daghino S."/>
            <person name="Barry K."/>
            <person name="Choi C."/>
            <person name="Cichocki N."/>
            <person name="Clum A."/>
            <person name="Copeland A."/>
            <person name="Hainaut M."/>
            <person name="Haridas S."/>
            <person name="Labutti K."/>
            <person name="Lindquist E."/>
            <person name="Lipzen A."/>
            <person name="Khouja H.-R."/>
            <person name="Murat C."/>
            <person name="Ohm R."/>
            <person name="Olson A."/>
            <person name="Spatafora J."/>
            <person name="Veneault-Fourrey C."/>
            <person name="Henrissat B."/>
            <person name="Grigoriev I."/>
            <person name="Martin F."/>
            <person name="Perotto S."/>
        </authorList>
    </citation>
    <scope>NUCLEOTIDE SEQUENCE [LARGE SCALE GENOMIC DNA]</scope>
    <source>
        <strain evidence="1 2">UAMH 7357</strain>
    </source>
</reference>
<gene>
    <name evidence="1" type="ORF">NA56DRAFT_570330</name>
</gene>
<dbReference type="AlphaFoldDB" id="A0A2J6Q8X9"/>
<organism evidence="1 2">
    <name type="scientific">Hyaloscypha hepaticicola</name>
    <dbReference type="NCBI Taxonomy" id="2082293"/>
    <lineage>
        <taxon>Eukaryota</taxon>
        <taxon>Fungi</taxon>
        <taxon>Dikarya</taxon>
        <taxon>Ascomycota</taxon>
        <taxon>Pezizomycotina</taxon>
        <taxon>Leotiomycetes</taxon>
        <taxon>Helotiales</taxon>
        <taxon>Hyaloscyphaceae</taxon>
        <taxon>Hyaloscypha</taxon>
    </lineage>
</organism>
<sequence>MPATLTDSRKLTLLYRFKRLSEDPLAIPDQPTFETYMAWYAVNSNGRIGERPTLNTLLWRVGRFGCMYNKSYKDFVVTDDLLDDIRKFVREVLAVEAGIEDTAFEKEYADWKDVEIAIQSLLLHDGHRYRNNRLRAQIICILLLVADDGERIGAIARSEQYRAAERALLYSEIKLFLLPEASPTGEPRFEVEIRYNNRKGESDPNEYLQQTYHQRDDRAHCVVFWIMILALLDDAFQVSLTPEELLTRRNNTGRKLQIPFKQSVRSMPIFRRFGPGGRRELSQSLPWGATCVTAESKRIFAAAGFPQRFTLYNIRRGVNNEISDESVRSQLYNDDKETQKLLQQKRELKQSEDLDGCLKRDMARIERDLNLRRGKLVKEKLKELRAEHFNGAAVLQSLPSIYDDAVTSPEELLLRRPALAAALYPEEGISVSLLKAVQVIIDHC</sequence>
<protein>
    <submittedName>
        <fullName evidence="1">Uncharacterized protein</fullName>
    </submittedName>
</protein>
<accession>A0A2J6Q8X9</accession>
<evidence type="ECO:0000313" key="2">
    <source>
        <dbReference type="Proteomes" id="UP000235672"/>
    </source>
</evidence>
<keyword evidence="2" id="KW-1185">Reference proteome</keyword>
<dbReference type="EMBL" id="KZ613477">
    <property type="protein sequence ID" value="PMD22695.1"/>
    <property type="molecule type" value="Genomic_DNA"/>
</dbReference>
<dbReference type="PANTHER" id="PTHR37535">
    <property type="entry name" value="FLUG DOMAIN PROTEIN"/>
    <property type="match status" value="1"/>
</dbReference>
<dbReference type="InterPro" id="IPR021842">
    <property type="entry name" value="DUF3435"/>
</dbReference>
<dbReference type="Proteomes" id="UP000235672">
    <property type="component" value="Unassembled WGS sequence"/>
</dbReference>
<dbReference type="STRING" id="1745343.A0A2J6Q8X9"/>